<feature type="domain" description="Spermatogenesis-associated protein 20-like TRX" evidence="1">
    <location>
        <begin position="21"/>
        <end position="181"/>
    </location>
</feature>
<sequence length="638" mass="74379">MKILFLISMILFSLNAKEFSNELQFESSPYLLSHKNNPVNWLPWSKKAFAQAKRENKAIFLSLGYSTCHWCHVMEEDSFSNEKLAKLFNKYFICIKVDREEMPHLDALYQEVYLKIRHHSGGWPLSLFMTPQKEVYYAATYIPAHKQPYSEGLDTLLEKLGEMYQINDTKFKEDLAAIQQIINAKVVYEEAKETDISVNTLSESLKENIDDIYSGFGSGRKFPEASKLSLMMDLAEINSDEELEAYSYEMLDVMALRGLYDQVEGGFFRYTVDAAWEIPHFEKMLYDQAELIPIYVRAYLKTGKKLYKNVVVETIAMLDKHYVKDDLYYSASDADTNHEEGAYFIFTQKDLKGTGVEYVENFEDKMHLNIYENQRPKNFQLKVRSTREYPFIDKKINTAWNALMIEALYSASIIDKKYKKKADKTLKALSELMFKNYDLYHQTIIGMTPRQKGLLEDYSFFIGALIAGYEVDYDKDKLDFAEYLLNHANAKFYKKGVWYLSDDNLDIKAGLIDKYYASPLSKMLQNIINIASLKASFRYEKLALATLEPQMDVLKFKQSDAPALAKAYLMQNLKVTTIKSKKQNLLKYKKEIQTIAYPYVLTKEEKYDDYLACTIRLCYSKDKNIKTVIKAINSKRRW</sequence>
<keyword evidence="2" id="KW-0418">Kinase</keyword>
<dbReference type="GO" id="GO:0004798">
    <property type="term" value="F:dTMP kinase activity"/>
    <property type="evidence" value="ECO:0007669"/>
    <property type="project" value="UniProtKB-EC"/>
</dbReference>
<proteinExistence type="predicted"/>
<keyword evidence="2" id="KW-0808">Transferase</keyword>
<dbReference type="EMBL" id="FPHF01000103">
    <property type="protein sequence ID" value="SFV68015.1"/>
    <property type="molecule type" value="Genomic_DNA"/>
</dbReference>
<dbReference type="SUPFAM" id="SSF52833">
    <property type="entry name" value="Thioredoxin-like"/>
    <property type="match status" value="1"/>
</dbReference>
<dbReference type="PANTHER" id="PTHR42899">
    <property type="entry name" value="SPERMATOGENESIS-ASSOCIATED PROTEIN 20"/>
    <property type="match status" value="1"/>
</dbReference>
<accession>A0A1W1CQL6</accession>
<dbReference type="InterPro" id="IPR036249">
    <property type="entry name" value="Thioredoxin-like_sf"/>
</dbReference>
<name>A0A1W1CQL6_9ZZZZ</name>
<dbReference type="GO" id="GO:0005975">
    <property type="term" value="P:carbohydrate metabolic process"/>
    <property type="evidence" value="ECO:0007669"/>
    <property type="project" value="InterPro"/>
</dbReference>
<evidence type="ECO:0000313" key="2">
    <source>
        <dbReference type="EMBL" id="SFV68015.1"/>
    </source>
</evidence>
<dbReference type="PANTHER" id="PTHR42899:SF1">
    <property type="entry name" value="SPERMATOGENESIS-ASSOCIATED PROTEIN 20"/>
    <property type="match status" value="1"/>
</dbReference>
<dbReference type="InterPro" id="IPR004879">
    <property type="entry name" value="Ssp411-like_TRX"/>
</dbReference>
<evidence type="ECO:0000259" key="1">
    <source>
        <dbReference type="Pfam" id="PF03190"/>
    </source>
</evidence>
<dbReference type="AlphaFoldDB" id="A0A1W1CQL6"/>
<dbReference type="InterPro" id="IPR024705">
    <property type="entry name" value="Ssp411"/>
</dbReference>
<gene>
    <name evidence="2" type="ORF">MNB_SM-4-687</name>
</gene>
<organism evidence="2">
    <name type="scientific">hydrothermal vent metagenome</name>
    <dbReference type="NCBI Taxonomy" id="652676"/>
    <lineage>
        <taxon>unclassified sequences</taxon>
        <taxon>metagenomes</taxon>
        <taxon>ecological metagenomes</taxon>
    </lineage>
</organism>
<protein>
    <submittedName>
        <fullName evidence="2">Thymidylate kinase</fullName>
        <ecNumber evidence="2">2.7.4.9</ecNumber>
    </submittedName>
</protein>
<dbReference type="SUPFAM" id="SSF48208">
    <property type="entry name" value="Six-hairpin glycosidases"/>
    <property type="match status" value="1"/>
</dbReference>
<reference evidence="2" key="1">
    <citation type="submission" date="2016-10" db="EMBL/GenBank/DDBJ databases">
        <authorList>
            <person name="de Groot N.N."/>
        </authorList>
    </citation>
    <scope>NUCLEOTIDE SEQUENCE</scope>
</reference>
<dbReference type="EC" id="2.7.4.9" evidence="2"/>
<dbReference type="PIRSF" id="PIRSF006402">
    <property type="entry name" value="UCP006402_thioredoxin"/>
    <property type="match status" value="1"/>
</dbReference>
<dbReference type="Pfam" id="PF03190">
    <property type="entry name" value="Thioredox_DsbH"/>
    <property type="match status" value="1"/>
</dbReference>
<dbReference type="Gene3D" id="3.40.30.10">
    <property type="entry name" value="Glutaredoxin"/>
    <property type="match status" value="1"/>
</dbReference>
<dbReference type="InterPro" id="IPR008928">
    <property type="entry name" value="6-hairpin_glycosidase_sf"/>
</dbReference>